<evidence type="ECO:0000256" key="1">
    <source>
        <dbReference type="ARBA" id="ARBA00004370"/>
    </source>
</evidence>
<dbReference type="Proteomes" id="UP001243286">
    <property type="component" value="Unassembled WGS sequence"/>
</dbReference>
<name>A0ABT6QYK0_9BACL</name>
<dbReference type="InterPro" id="IPR050487">
    <property type="entry name" value="FtsQ_DivIB"/>
</dbReference>
<organism evidence="10 11">
    <name type="scientific">Exiguobacterium antarcticum</name>
    <dbReference type="NCBI Taxonomy" id="132920"/>
    <lineage>
        <taxon>Bacteria</taxon>
        <taxon>Bacillati</taxon>
        <taxon>Bacillota</taxon>
        <taxon>Bacilli</taxon>
        <taxon>Bacillales</taxon>
        <taxon>Bacillales Family XII. Incertae Sedis</taxon>
        <taxon>Exiguobacterium</taxon>
    </lineage>
</organism>
<dbReference type="PROSITE" id="PS51779">
    <property type="entry name" value="POTRA"/>
    <property type="match status" value="1"/>
</dbReference>
<dbReference type="InterPro" id="IPR034746">
    <property type="entry name" value="POTRA"/>
</dbReference>
<evidence type="ECO:0000313" key="10">
    <source>
        <dbReference type="EMBL" id="MDI3233768.1"/>
    </source>
</evidence>
<accession>A0ABT6QYK0</accession>
<keyword evidence="6 8" id="KW-0472">Membrane</keyword>
<evidence type="ECO:0000259" key="9">
    <source>
        <dbReference type="PROSITE" id="PS51779"/>
    </source>
</evidence>
<comment type="subcellular location">
    <subcellularLocation>
        <location evidence="8">Cell membrane</location>
        <topology evidence="8">Single-pass type II membrane protein</topology>
    </subcellularLocation>
    <subcellularLocation>
        <location evidence="1">Membrane</location>
    </subcellularLocation>
    <text evidence="8">Localizes to the division septum.</text>
</comment>
<sequence length="259" mass="29177">MKERQQARQPKMDTTVRSLEDKIPYVREQRRKKANRRLIYVLILIGLLIGVVFYLQSSFSRVTAFDVTGTINVKKEDIIQASRIKVKETHAFNVSEEAVLERIENVPGIREATMTKTFLHHYEVDVVEEKEIAYAKDKPGARIVLADGTILPGKSKEELFDAPILTGFTDQSLQRLTKELVKIEPKVRSRISEIVANDQTDKGGLKLFMTDGNTVLLSTSAFSNSLNEYVKVISALPKGKTGTITIDGGIYFKPYKGKK</sequence>
<evidence type="ECO:0000256" key="4">
    <source>
        <dbReference type="ARBA" id="ARBA00022692"/>
    </source>
</evidence>
<comment type="similarity">
    <text evidence="8">Belongs to the FtsQ/DivIB family. DivIB subfamily.</text>
</comment>
<proteinExistence type="inferred from homology"/>
<keyword evidence="3 8" id="KW-0132">Cell division</keyword>
<dbReference type="InterPro" id="IPR005548">
    <property type="entry name" value="Cell_div_FtsQ/DivIB_C"/>
</dbReference>
<evidence type="ECO:0000256" key="3">
    <source>
        <dbReference type="ARBA" id="ARBA00022618"/>
    </source>
</evidence>
<dbReference type="InterPro" id="IPR026580">
    <property type="entry name" value="DivIB"/>
</dbReference>
<comment type="caution">
    <text evidence="10">The sequence shown here is derived from an EMBL/GenBank/DDBJ whole genome shotgun (WGS) entry which is preliminary data.</text>
</comment>
<dbReference type="Pfam" id="PF08478">
    <property type="entry name" value="POTRA_1"/>
    <property type="match status" value="1"/>
</dbReference>
<comment type="function">
    <text evidence="8">Cell division protein that may be involved in stabilizing or promoting the assembly of the division complex.</text>
</comment>
<keyword evidence="4 8" id="KW-0812">Transmembrane</keyword>
<gene>
    <name evidence="8" type="primary">divIB</name>
    <name evidence="10" type="ORF">QK289_02020</name>
</gene>
<dbReference type="EMBL" id="JASBQV010000002">
    <property type="protein sequence ID" value="MDI3233768.1"/>
    <property type="molecule type" value="Genomic_DNA"/>
</dbReference>
<dbReference type="GO" id="GO:0051301">
    <property type="term" value="P:cell division"/>
    <property type="evidence" value="ECO:0007669"/>
    <property type="project" value="UniProtKB-KW"/>
</dbReference>
<protein>
    <recommendedName>
        <fullName evidence="8">Cell division protein DivIB</fullName>
    </recommendedName>
</protein>
<dbReference type="Gene3D" id="3.40.50.10960">
    <property type="match status" value="1"/>
</dbReference>
<dbReference type="HAMAP" id="MF_00912">
    <property type="entry name" value="DivIB"/>
    <property type="match status" value="1"/>
</dbReference>
<evidence type="ECO:0000313" key="11">
    <source>
        <dbReference type="Proteomes" id="UP001243286"/>
    </source>
</evidence>
<evidence type="ECO:0000256" key="8">
    <source>
        <dbReference type="HAMAP-Rule" id="MF_00912"/>
    </source>
</evidence>
<feature type="transmembrane region" description="Helical" evidence="8">
    <location>
        <begin position="37"/>
        <end position="55"/>
    </location>
</feature>
<keyword evidence="2 8" id="KW-1003">Cell membrane</keyword>
<dbReference type="PANTHER" id="PTHR37820">
    <property type="entry name" value="CELL DIVISION PROTEIN DIVIB"/>
    <property type="match status" value="1"/>
</dbReference>
<keyword evidence="5 8" id="KW-1133">Transmembrane helix</keyword>
<feature type="domain" description="POTRA" evidence="9">
    <location>
        <begin position="60"/>
        <end position="129"/>
    </location>
</feature>
<evidence type="ECO:0000256" key="6">
    <source>
        <dbReference type="ARBA" id="ARBA00023136"/>
    </source>
</evidence>
<evidence type="ECO:0000256" key="7">
    <source>
        <dbReference type="ARBA" id="ARBA00023306"/>
    </source>
</evidence>
<reference evidence="10 11" key="1">
    <citation type="submission" date="2023-04" db="EMBL/GenBank/DDBJ databases">
        <title>Antarctic isolates genomes.</title>
        <authorList>
            <person name="Dimov S.G."/>
        </authorList>
    </citation>
    <scope>NUCLEOTIDE SEQUENCE [LARGE SCALE GENOMIC DNA]</scope>
    <source>
        <strain evidence="10 11">AL19</strain>
    </source>
</reference>
<dbReference type="InterPro" id="IPR013685">
    <property type="entry name" value="POTRA_FtsQ_type"/>
</dbReference>
<dbReference type="PANTHER" id="PTHR37820:SF1">
    <property type="entry name" value="CELL DIVISION PROTEIN FTSQ"/>
    <property type="match status" value="1"/>
</dbReference>
<keyword evidence="11" id="KW-1185">Reference proteome</keyword>
<evidence type="ECO:0000256" key="5">
    <source>
        <dbReference type="ARBA" id="ARBA00022989"/>
    </source>
</evidence>
<keyword evidence="7 8" id="KW-0131">Cell cycle</keyword>
<dbReference type="Pfam" id="PF03799">
    <property type="entry name" value="FtsQ_DivIB_C"/>
    <property type="match status" value="1"/>
</dbReference>
<evidence type="ECO:0000256" key="2">
    <source>
        <dbReference type="ARBA" id="ARBA00022475"/>
    </source>
</evidence>
<dbReference type="RefSeq" id="WP_014970764.1">
    <property type="nucleotide sequence ID" value="NZ_JASBQV010000002.1"/>
</dbReference>